<dbReference type="InterPro" id="IPR000008">
    <property type="entry name" value="C2_dom"/>
</dbReference>
<dbReference type="PANTHER" id="PTHR21119">
    <property type="entry name" value="C2 DOMAIN-CONTAINING PROTEIN"/>
    <property type="match status" value="1"/>
</dbReference>
<reference evidence="3 4" key="1">
    <citation type="submission" date="2015-12" db="EMBL/GenBank/DDBJ databases">
        <title>Draft genome of the nematode, Onchocerca flexuosa.</title>
        <authorList>
            <person name="Mitreva M."/>
        </authorList>
    </citation>
    <scope>NUCLEOTIDE SEQUENCE [LARGE SCALE GENOMIC DNA]</scope>
    <source>
        <strain evidence="3">Red Deer</strain>
    </source>
</reference>
<keyword evidence="1" id="KW-1133">Transmembrane helix</keyword>
<dbReference type="InterPro" id="IPR035892">
    <property type="entry name" value="C2_domain_sf"/>
</dbReference>
<dbReference type="InterPro" id="IPR040885">
    <property type="entry name" value="SMP_C2CD2L"/>
</dbReference>
<keyword evidence="1" id="KW-0812">Transmembrane</keyword>
<organism evidence="3 4">
    <name type="scientific">Onchocerca flexuosa</name>
    <dbReference type="NCBI Taxonomy" id="387005"/>
    <lineage>
        <taxon>Eukaryota</taxon>
        <taxon>Metazoa</taxon>
        <taxon>Ecdysozoa</taxon>
        <taxon>Nematoda</taxon>
        <taxon>Chromadorea</taxon>
        <taxon>Rhabditida</taxon>
        <taxon>Spirurina</taxon>
        <taxon>Spiruromorpha</taxon>
        <taxon>Filarioidea</taxon>
        <taxon>Onchocercidae</taxon>
        <taxon>Onchocerca</taxon>
    </lineage>
</organism>
<evidence type="ECO:0000259" key="2">
    <source>
        <dbReference type="PROSITE" id="PS50004"/>
    </source>
</evidence>
<dbReference type="Pfam" id="PF00168">
    <property type="entry name" value="C2"/>
    <property type="match status" value="1"/>
</dbReference>
<evidence type="ECO:0000256" key="1">
    <source>
        <dbReference type="SAM" id="Phobius"/>
    </source>
</evidence>
<feature type="domain" description="C2" evidence="2">
    <location>
        <begin position="278"/>
        <end position="406"/>
    </location>
</feature>
<dbReference type="AlphaFoldDB" id="A0A238BNG9"/>
<dbReference type="InterPro" id="IPR039934">
    <property type="entry name" value="C2CD2/C2CD2L"/>
</dbReference>
<sequence length="415" mass="46707">MDGLTWLIMAWVVVGILCYFMIAKVGAPQTETATGIGRSYITSSKLSGNESSTDWLNGIIEWLFNNMHRIPDTLQAWIIAMNEAAKKICLPGKFEVLFEDFSDNKNVTKAPRITDICIQQTSNDHFIIKGKISIPEVNLKLMSSQRTGDRLLVTNYDAKITDLHGEIEVRLACIANQIYMMACFCGRPELDIQLINRDPMPTGTVSNTMVDEMIRKCLLSAVTNVSLTEPGGQCGRMATGMVPPNIFPTMPHAMPINGDRPDMVDNRVNWATVPGHEMMKRPLITNQITKQHAMPNKVHVKVIRAQQLGGHRSTAVNQPYVVLEMDEPAQKFQTKPSFNANPCWDESFDFNILLLQFDFYYDPMATSISKVVDQNAVRNSVNQFHEKTSSTTRPIYDPRGSLYLILNKKCITKEI</sequence>
<dbReference type="OrthoDB" id="9976063at2759"/>
<dbReference type="PANTHER" id="PTHR21119:SF5">
    <property type="entry name" value="C2 DOMAIN-CONTAINING PROTEIN"/>
    <property type="match status" value="1"/>
</dbReference>
<keyword evidence="1" id="KW-0472">Membrane</keyword>
<dbReference type="EMBL" id="KZ270061">
    <property type="protein sequence ID" value="OZC06792.1"/>
    <property type="molecule type" value="Genomic_DNA"/>
</dbReference>
<keyword evidence="4" id="KW-1185">Reference proteome</keyword>
<feature type="transmembrane region" description="Helical" evidence="1">
    <location>
        <begin position="6"/>
        <end position="22"/>
    </location>
</feature>
<dbReference type="SUPFAM" id="SSF49562">
    <property type="entry name" value="C2 domain (Calcium/lipid-binding domain, CaLB)"/>
    <property type="match status" value="1"/>
</dbReference>
<gene>
    <name evidence="3" type="ORF">X798_06223</name>
</gene>
<evidence type="ECO:0000313" key="3">
    <source>
        <dbReference type="EMBL" id="OZC06792.1"/>
    </source>
</evidence>
<dbReference type="Pfam" id="PF18696">
    <property type="entry name" value="SMP_C2CD2L"/>
    <property type="match status" value="1"/>
</dbReference>
<dbReference type="Proteomes" id="UP000242913">
    <property type="component" value="Unassembled WGS sequence"/>
</dbReference>
<dbReference type="SMART" id="SM00239">
    <property type="entry name" value="C2"/>
    <property type="match status" value="1"/>
</dbReference>
<name>A0A238BNG9_9BILA</name>
<proteinExistence type="predicted"/>
<accession>A0A238BNG9</accession>
<dbReference type="PROSITE" id="PS50004">
    <property type="entry name" value="C2"/>
    <property type="match status" value="1"/>
</dbReference>
<dbReference type="Gene3D" id="2.60.40.150">
    <property type="entry name" value="C2 domain"/>
    <property type="match status" value="1"/>
</dbReference>
<protein>
    <recommendedName>
        <fullName evidence="2">C2 domain-containing protein</fullName>
    </recommendedName>
</protein>
<evidence type="ECO:0000313" key="4">
    <source>
        <dbReference type="Proteomes" id="UP000242913"/>
    </source>
</evidence>